<reference evidence="2" key="2">
    <citation type="submission" date="2017-02" db="EMBL/GenBank/DDBJ databases">
        <title>Sunflower complete genome.</title>
        <authorList>
            <person name="Langlade N."/>
            <person name="Munos S."/>
        </authorList>
    </citation>
    <scope>NUCLEOTIDE SEQUENCE [LARGE SCALE GENOMIC DNA]</scope>
    <source>
        <tissue evidence="2">Leaves</tissue>
    </source>
</reference>
<dbReference type="Proteomes" id="UP000215914">
    <property type="component" value="Chromosome 4"/>
</dbReference>
<evidence type="ECO:0000313" key="1">
    <source>
        <dbReference type="EMBL" id="KAF5814539.1"/>
    </source>
</evidence>
<dbReference type="AlphaFoldDB" id="A0A251V1F6"/>
<dbReference type="Gramene" id="mRNA:HanXRQr2_Chr03g0112261">
    <property type="protein sequence ID" value="mRNA:HanXRQr2_Chr03g0112261"/>
    <property type="gene ID" value="HanXRQr2_Chr03g0112261"/>
</dbReference>
<name>A0A251V1F6_HELAN</name>
<sequence>MEGLWPFYVLRLPHLLVDAPSLVDGIKFELHTLPVDAKAVADGNTVTVYVSTSDARESSRVPQEVQMAAVERIEALTERNYTKADSLQKRITDVELGFLQG</sequence>
<dbReference type="EMBL" id="MNCJ02000318">
    <property type="protein sequence ID" value="KAF5814539.1"/>
    <property type="molecule type" value="Genomic_DNA"/>
</dbReference>
<evidence type="ECO:0000313" key="2">
    <source>
        <dbReference type="EMBL" id="OTG28812.1"/>
    </source>
</evidence>
<dbReference type="STRING" id="4232.A0A251V1F6"/>
<accession>A0A251V1F6</accession>
<dbReference type="InParanoid" id="A0A251V1F6"/>
<keyword evidence="3" id="KW-1185">Reference proteome</keyword>
<protein>
    <submittedName>
        <fullName evidence="2">Uncharacterized protein</fullName>
    </submittedName>
</protein>
<reference evidence="1 3" key="1">
    <citation type="journal article" date="2017" name="Nature">
        <title>The sunflower genome provides insights into oil metabolism, flowering and Asterid evolution.</title>
        <authorList>
            <person name="Badouin H."/>
            <person name="Gouzy J."/>
            <person name="Grassa C.J."/>
            <person name="Murat F."/>
            <person name="Staton S.E."/>
            <person name="Cottret L."/>
            <person name="Lelandais-Briere C."/>
            <person name="Owens G.L."/>
            <person name="Carrere S."/>
            <person name="Mayjonade B."/>
            <person name="Legrand L."/>
            <person name="Gill N."/>
            <person name="Kane N.C."/>
            <person name="Bowers J.E."/>
            <person name="Hubner S."/>
            <person name="Bellec A."/>
            <person name="Berard A."/>
            <person name="Berges H."/>
            <person name="Blanchet N."/>
            <person name="Boniface M.C."/>
            <person name="Brunel D."/>
            <person name="Catrice O."/>
            <person name="Chaidir N."/>
            <person name="Claudel C."/>
            <person name="Donnadieu C."/>
            <person name="Faraut T."/>
            <person name="Fievet G."/>
            <person name="Helmstetter N."/>
            <person name="King M."/>
            <person name="Knapp S.J."/>
            <person name="Lai Z."/>
            <person name="Le Paslier M.C."/>
            <person name="Lippi Y."/>
            <person name="Lorenzon L."/>
            <person name="Mandel J.R."/>
            <person name="Marage G."/>
            <person name="Marchand G."/>
            <person name="Marquand E."/>
            <person name="Bret-Mestries E."/>
            <person name="Morien E."/>
            <person name="Nambeesan S."/>
            <person name="Nguyen T."/>
            <person name="Pegot-Espagnet P."/>
            <person name="Pouilly N."/>
            <person name="Raftis F."/>
            <person name="Sallet E."/>
            <person name="Schiex T."/>
            <person name="Thomas J."/>
            <person name="Vandecasteele C."/>
            <person name="Vares D."/>
            <person name="Vear F."/>
            <person name="Vautrin S."/>
            <person name="Crespi M."/>
            <person name="Mangin B."/>
            <person name="Burke J.M."/>
            <person name="Salse J."/>
            <person name="Munos S."/>
            <person name="Vincourt P."/>
            <person name="Rieseberg L.H."/>
            <person name="Langlade N.B."/>
        </authorList>
    </citation>
    <scope>NUCLEOTIDE SEQUENCE [LARGE SCALE GENOMIC DNA]</scope>
    <source>
        <strain evidence="3">cv. SF193</strain>
        <tissue evidence="1">Leaves</tissue>
    </source>
</reference>
<proteinExistence type="predicted"/>
<organism evidence="2 3">
    <name type="scientific">Helianthus annuus</name>
    <name type="common">Common sunflower</name>
    <dbReference type="NCBI Taxonomy" id="4232"/>
    <lineage>
        <taxon>Eukaryota</taxon>
        <taxon>Viridiplantae</taxon>
        <taxon>Streptophyta</taxon>
        <taxon>Embryophyta</taxon>
        <taxon>Tracheophyta</taxon>
        <taxon>Spermatophyta</taxon>
        <taxon>Magnoliopsida</taxon>
        <taxon>eudicotyledons</taxon>
        <taxon>Gunneridae</taxon>
        <taxon>Pentapetalae</taxon>
        <taxon>asterids</taxon>
        <taxon>campanulids</taxon>
        <taxon>Asterales</taxon>
        <taxon>Asteraceae</taxon>
        <taxon>Asteroideae</taxon>
        <taxon>Heliantheae alliance</taxon>
        <taxon>Heliantheae</taxon>
        <taxon>Helianthus</taxon>
    </lineage>
</organism>
<evidence type="ECO:0000313" key="3">
    <source>
        <dbReference type="Proteomes" id="UP000215914"/>
    </source>
</evidence>
<dbReference type="EMBL" id="CM007893">
    <property type="protein sequence ID" value="OTG28812.1"/>
    <property type="molecule type" value="Genomic_DNA"/>
</dbReference>
<gene>
    <name evidence="2" type="ORF">HannXRQ_Chr04g0115411</name>
    <name evidence="1" type="ORF">HanXRQr2_Chr03g0112261</name>
</gene>
<reference evidence="1" key="3">
    <citation type="submission" date="2020-06" db="EMBL/GenBank/DDBJ databases">
        <title>Helianthus annuus Genome sequencing and assembly Release 2.</title>
        <authorList>
            <person name="Gouzy J."/>
            <person name="Langlade N."/>
            <person name="Munos S."/>
        </authorList>
    </citation>
    <scope>NUCLEOTIDE SEQUENCE</scope>
    <source>
        <tissue evidence="1">Leaves</tissue>
    </source>
</reference>